<dbReference type="RefSeq" id="XP_004357197.1">
    <property type="nucleotide sequence ID" value="XM_004357141.1"/>
</dbReference>
<feature type="chain" id="PRO_5003319779" evidence="1">
    <location>
        <begin position="20"/>
        <end position="179"/>
    </location>
</feature>
<feature type="non-terminal residue" evidence="2">
    <location>
        <position position="179"/>
    </location>
</feature>
<dbReference type="AlphaFoldDB" id="F4Q055"/>
<protein>
    <submittedName>
        <fullName evidence="2">Uncharacterized protein</fullName>
    </submittedName>
</protein>
<dbReference type="GeneID" id="14870977"/>
<sequence>MVIKTFSLIFFFLINPVEQLTPQHLQQLKQEIIKEINLKSEASDSTISNSGSMIPTKLASRETWRKFMDSVYPNHRIVEWRSSTLNSNPEDPKLPQFEWGTDSEDTQTERAVRHLNTHWNFDKHSVMDTHRTDNISTLFGKHNTFHASFDARIEPVSDQIFKNLDFLEDVDNLFGTLID</sequence>
<keyword evidence="1" id="KW-0732">Signal</keyword>
<keyword evidence="3" id="KW-1185">Reference proteome</keyword>
<organism evidence="2 3">
    <name type="scientific">Cavenderia fasciculata</name>
    <name type="common">Slime mold</name>
    <name type="synonym">Dictyostelium fasciculatum</name>
    <dbReference type="NCBI Taxonomy" id="261658"/>
    <lineage>
        <taxon>Eukaryota</taxon>
        <taxon>Amoebozoa</taxon>
        <taxon>Evosea</taxon>
        <taxon>Eumycetozoa</taxon>
        <taxon>Dictyostelia</taxon>
        <taxon>Acytosteliales</taxon>
        <taxon>Cavenderiaceae</taxon>
        <taxon>Cavenderia</taxon>
    </lineage>
</organism>
<proteinExistence type="predicted"/>
<evidence type="ECO:0000313" key="2">
    <source>
        <dbReference type="EMBL" id="EGG18735.1"/>
    </source>
</evidence>
<evidence type="ECO:0000256" key="1">
    <source>
        <dbReference type="SAM" id="SignalP"/>
    </source>
</evidence>
<reference evidence="3" key="1">
    <citation type="journal article" date="2011" name="Genome Res.">
        <title>Phylogeny-wide analysis of social amoeba genomes highlights ancient origins for complex intercellular communication.</title>
        <authorList>
            <person name="Heidel A.J."/>
            <person name="Lawal H.M."/>
            <person name="Felder M."/>
            <person name="Schilde C."/>
            <person name="Helps N.R."/>
            <person name="Tunggal B."/>
            <person name="Rivero F."/>
            <person name="John U."/>
            <person name="Schleicher M."/>
            <person name="Eichinger L."/>
            <person name="Platzer M."/>
            <person name="Noegel A.A."/>
            <person name="Schaap P."/>
            <person name="Gloeckner G."/>
        </authorList>
    </citation>
    <scope>NUCLEOTIDE SEQUENCE [LARGE SCALE GENOMIC DNA]</scope>
    <source>
        <strain evidence="3">SH3</strain>
    </source>
</reference>
<evidence type="ECO:0000313" key="3">
    <source>
        <dbReference type="Proteomes" id="UP000007797"/>
    </source>
</evidence>
<feature type="signal peptide" evidence="1">
    <location>
        <begin position="1"/>
        <end position="19"/>
    </location>
</feature>
<gene>
    <name evidence="2" type="ORF">DFA_02474</name>
</gene>
<dbReference type="EMBL" id="GL883017">
    <property type="protein sequence ID" value="EGG18735.1"/>
    <property type="molecule type" value="Genomic_DNA"/>
</dbReference>
<name>F4Q055_CACFS</name>
<accession>F4Q055</accession>
<dbReference type="KEGG" id="dfa:DFA_02474"/>
<dbReference type="Proteomes" id="UP000007797">
    <property type="component" value="Unassembled WGS sequence"/>
</dbReference>